<keyword evidence="3" id="KW-0560">Oxidoreductase</keyword>
<dbReference type="PANTHER" id="PTHR43755">
    <property type="match status" value="1"/>
</dbReference>
<organism evidence="3 4">
    <name type="scientific">Prescottella agglutinans</name>
    <dbReference type="NCBI Taxonomy" id="1644129"/>
    <lineage>
        <taxon>Bacteria</taxon>
        <taxon>Bacillati</taxon>
        <taxon>Actinomycetota</taxon>
        <taxon>Actinomycetes</taxon>
        <taxon>Mycobacteriales</taxon>
        <taxon>Nocardiaceae</taxon>
        <taxon>Prescottella</taxon>
    </lineage>
</organism>
<feature type="compositionally biased region" description="Pro residues" evidence="1">
    <location>
        <begin position="409"/>
        <end position="419"/>
    </location>
</feature>
<evidence type="ECO:0000256" key="1">
    <source>
        <dbReference type="SAM" id="MobiDB-lite"/>
    </source>
</evidence>
<dbReference type="SUPFAM" id="SSF51905">
    <property type="entry name" value="FAD/NAD(P)-binding domain"/>
    <property type="match status" value="2"/>
</dbReference>
<protein>
    <submittedName>
        <fullName evidence="3">Sulfide:quinone oxidoreductase</fullName>
        <ecNumber evidence="3">1.8.5.4</ecNumber>
    </submittedName>
</protein>
<dbReference type="PRINTS" id="PR00368">
    <property type="entry name" value="FADPNR"/>
</dbReference>
<evidence type="ECO:0000313" key="3">
    <source>
        <dbReference type="EMBL" id="MDH6282925.1"/>
    </source>
</evidence>
<dbReference type="GO" id="GO:0070224">
    <property type="term" value="F:sulfide:quinone oxidoreductase activity"/>
    <property type="evidence" value="ECO:0007669"/>
    <property type="project" value="UniProtKB-EC"/>
</dbReference>
<dbReference type="InterPro" id="IPR052541">
    <property type="entry name" value="SQRD"/>
</dbReference>
<evidence type="ECO:0000259" key="2">
    <source>
        <dbReference type="Pfam" id="PF07992"/>
    </source>
</evidence>
<dbReference type="PANTHER" id="PTHR43755:SF1">
    <property type="entry name" value="FAD-DEPENDENT PYRIDINE NUCLEOTIDE-DISULPHIDE OXIDOREDUCTASE"/>
    <property type="match status" value="1"/>
</dbReference>
<dbReference type="Pfam" id="PF07992">
    <property type="entry name" value="Pyr_redox_2"/>
    <property type="match status" value="1"/>
</dbReference>
<feature type="non-terminal residue" evidence="3">
    <location>
        <position position="419"/>
    </location>
</feature>
<name>A0ABT6MFA7_9NOCA</name>
<comment type="caution">
    <text evidence="3">The sequence shown here is derived from an EMBL/GenBank/DDBJ whole genome shotgun (WGS) entry which is preliminary data.</text>
</comment>
<dbReference type="Gene3D" id="3.50.50.60">
    <property type="entry name" value="FAD/NAD(P)-binding domain"/>
    <property type="match status" value="2"/>
</dbReference>
<proteinExistence type="predicted"/>
<reference evidence="3 4" key="1">
    <citation type="submission" date="2023-04" db="EMBL/GenBank/DDBJ databases">
        <title>Forest soil microbial communities from Buena Vista Peninsula, Colon Province, Panama.</title>
        <authorList>
            <person name="Bouskill N."/>
        </authorList>
    </citation>
    <scope>NUCLEOTIDE SEQUENCE [LARGE SCALE GENOMIC DNA]</scope>
    <source>
        <strain evidence="3 4">CFH S0262</strain>
    </source>
</reference>
<sequence length="419" mass="43529">MSRTVVVLGAGVGGLTAAAELRASLPDADRVVLVDRSFSGVLGLSSLWVLRGWRTLDQIRFRPTAAALPGVSLVTSEVERIDIDTRTVHCDPAGPIGYDALVVALGADLNPASVPGLDETLTSEQAGHFYTPEAAEQLHRRLASFESGRVGVLVTAVPFKCPAAPYEGAFLIADLLGERFTGGAVSIDVFTPEPLPMPVAGPDVGKALVGMLDAQGIGFHSGMETTALDSRTHTVSFADGTTESFDMLAVVPPHSVPAAVRGSALSGPAGWIPVDSSTLKTGAPDVWAIGDNTALMLPVGKPLPKAAIFAEAEGTVVAHQVARVLGYDAPDTRFDGVGECYVEAGSGMAAKGAGEFLATPAPRVTLHDPSTAFHDEKVRQERDWLSRWNVGGGRPGCAPRTPRGRAAPRHPPGAPPGPP</sequence>
<dbReference type="EMBL" id="JARXVC010000012">
    <property type="protein sequence ID" value="MDH6282925.1"/>
    <property type="molecule type" value="Genomic_DNA"/>
</dbReference>
<keyword evidence="4" id="KW-1185">Reference proteome</keyword>
<dbReference type="RefSeq" id="WP_280762212.1">
    <property type="nucleotide sequence ID" value="NZ_JARXVC010000012.1"/>
</dbReference>
<dbReference type="InterPro" id="IPR023753">
    <property type="entry name" value="FAD/NAD-binding_dom"/>
</dbReference>
<evidence type="ECO:0000313" key="4">
    <source>
        <dbReference type="Proteomes" id="UP001160334"/>
    </source>
</evidence>
<feature type="region of interest" description="Disordered" evidence="1">
    <location>
        <begin position="384"/>
        <end position="419"/>
    </location>
</feature>
<feature type="domain" description="FAD/NAD(P)-binding" evidence="2">
    <location>
        <begin position="4"/>
        <end position="314"/>
    </location>
</feature>
<dbReference type="Proteomes" id="UP001160334">
    <property type="component" value="Unassembled WGS sequence"/>
</dbReference>
<dbReference type="EC" id="1.8.5.4" evidence="3"/>
<dbReference type="InterPro" id="IPR036188">
    <property type="entry name" value="FAD/NAD-bd_sf"/>
</dbReference>
<accession>A0ABT6MFA7</accession>
<gene>
    <name evidence="3" type="ORF">M2280_004168</name>
</gene>